<dbReference type="EMBL" id="CM007897">
    <property type="protein sequence ID" value="OTG17518.1"/>
    <property type="molecule type" value="Genomic_DNA"/>
</dbReference>
<organism evidence="2 3">
    <name type="scientific">Helianthus annuus</name>
    <name type="common">Common sunflower</name>
    <dbReference type="NCBI Taxonomy" id="4232"/>
    <lineage>
        <taxon>Eukaryota</taxon>
        <taxon>Viridiplantae</taxon>
        <taxon>Streptophyta</taxon>
        <taxon>Embryophyta</taxon>
        <taxon>Tracheophyta</taxon>
        <taxon>Spermatophyta</taxon>
        <taxon>Magnoliopsida</taxon>
        <taxon>eudicotyledons</taxon>
        <taxon>Gunneridae</taxon>
        <taxon>Pentapetalae</taxon>
        <taxon>asterids</taxon>
        <taxon>campanulids</taxon>
        <taxon>Asterales</taxon>
        <taxon>Asteraceae</taxon>
        <taxon>Asteroideae</taxon>
        <taxon>Heliantheae alliance</taxon>
        <taxon>Heliantheae</taxon>
        <taxon>Helianthus</taxon>
    </lineage>
</organism>
<protein>
    <submittedName>
        <fullName evidence="2">Uncharacterized protein</fullName>
    </submittedName>
</protein>
<evidence type="ECO:0000313" key="3">
    <source>
        <dbReference type="Proteomes" id="UP000215914"/>
    </source>
</evidence>
<sequence>MLTNPFFKIKDEQKYLNPKHLVLNKDNCRPKKEDNCSNTIFLLLLDLKRLCIYRETIWNKSPELARRGRDLTVPFVSFGICKRYKPYLRMMN</sequence>
<gene>
    <name evidence="2" type="ORF">HannXRQ_Chr08g0213041</name>
    <name evidence="1" type="ORF">HanXRQr2_Chr08g0323601</name>
</gene>
<dbReference type="Proteomes" id="UP000215914">
    <property type="component" value="Chromosome 8"/>
</dbReference>
<reference evidence="1" key="3">
    <citation type="submission" date="2020-06" db="EMBL/GenBank/DDBJ databases">
        <title>Helianthus annuus Genome sequencing and assembly Release 2.</title>
        <authorList>
            <person name="Gouzy J."/>
            <person name="Langlade N."/>
            <person name="Munos S."/>
        </authorList>
    </citation>
    <scope>NUCLEOTIDE SEQUENCE</scope>
    <source>
        <tissue evidence="1">Leaves</tissue>
    </source>
</reference>
<dbReference type="EMBL" id="MNCJ02000323">
    <property type="protein sequence ID" value="KAF5794035.1"/>
    <property type="molecule type" value="Genomic_DNA"/>
</dbReference>
<dbReference type="AlphaFoldDB" id="A0A251U2C4"/>
<reference evidence="1 3" key="1">
    <citation type="journal article" date="2017" name="Nature">
        <title>The sunflower genome provides insights into oil metabolism, flowering and Asterid evolution.</title>
        <authorList>
            <person name="Badouin H."/>
            <person name="Gouzy J."/>
            <person name="Grassa C.J."/>
            <person name="Murat F."/>
            <person name="Staton S.E."/>
            <person name="Cottret L."/>
            <person name="Lelandais-Briere C."/>
            <person name="Owens G.L."/>
            <person name="Carrere S."/>
            <person name="Mayjonade B."/>
            <person name="Legrand L."/>
            <person name="Gill N."/>
            <person name="Kane N.C."/>
            <person name="Bowers J.E."/>
            <person name="Hubner S."/>
            <person name="Bellec A."/>
            <person name="Berard A."/>
            <person name="Berges H."/>
            <person name="Blanchet N."/>
            <person name="Boniface M.C."/>
            <person name="Brunel D."/>
            <person name="Catrice O."/>
            <person name="Chaidir N."/>
            <person name="Claudel C."/>
            <person name="Donnadieu C."/>
            <person name="Faraut T."/>
            <person name="Fievet G."/>
            <person name="Helmstetter N."/>
            <person name="King M."/>
            <person name="Knapp S.J."/>
            <person name="Lai Z."/>
            <person name="Le Paslier M.C."/>
            <person name="Lippi Y."/>
            <person name="Lorenzon L."/>
            <person name="Mandel J.R."/>
            <person name="Marage G."/>
            <person name="Marchand G."/>
            <person name="Marquand E."/>
            <person name="Bret-Mestries E."/>
            <person name="Morien E."/>
            <person name="Nambeesan S."/>
            <person name="Nguyen T."/>
            <person name="Pegot-Espagnet P."/>
            <person name="Pouilly N."/>
            <person name="Raftis F."/>
            <person name="Sallet E."/>
            <person name="Schiex T."/>
            <person name="Thomas J."/>
            <person name="Vandecasteele C."/>
            <person name="Vares D."/>
            <person name="Vear F."/>
            <person name="Vautrin S."/>
            <person name="Crespi M."/>
            <person name="Mangin B."/>
            <person name="Burke J.M."/>
            <person name="Salse J."/>
            <person name="Munos S."/>
            <person name="Vincourt P."/>
            <person name="Rieseberg L.H."/>
            <person name="Langlade N.B."/>
        </authorList>
    </citation>
    <scope>NUCLEOTIDE SEQUENCE [LARGE SCALE GENOMIC DNA]</scope>
    <source>
        <strain evidence="3">cv. SF193</strain>
        <tissue evidence="1">Leaves</tissue>
    </source>
</reference>
<keyword evidence="3" id="KW-1185">Reference proteome</keyword>
<evidence type="ECO:0000313" key="1">
    <source>
        <dbReference type="EMBL" id="KAF5794035.1"/>
    </source>
</evidence>
<dbReference type="InParanoid" id="A0A251U2C4"/>
<name>A0A251U2C4_HELAN</name>
<reference evidence="2" key="2">
    <citation type="submission" date="2017-02" db="EMBL/GenBank/DDBJ databases">
        <title>Sunflower complete genome.</title>
        <authorList>
            <person name="Langlade N."/>
            <person name="Munos S."/>
        </authorList>
    </citation>
    <scope>NUCLEOTIDE SEQUENCE [LARGE SCALE GENOMIC DNA]</scope>
    <source>
        <tissue evidence="2">Leaves</tissue>
    </source>
</reference>
<accession>A0A251U2C4</accession>
<evidence type="ECO:0000313" key="2">
    <source>
        <dbReference type="EMBL" id="OTG17518.1"/>
    </source>
</evidence>
<proteinExistence type="predicted"/>
<dbReference type="Gramene" id="mRNA:HanXRQr2_Chr08g0323601">
    <property type="protein sequence ID" value="mRNA:HanXRQr2_Chr08g0323601"/>
    <property type="gene ID" value="HanXRQr2_Chr08g0323601"/>
</dbReference>